<dbReference type="AlphaFoldDB" id="A0AA48I114"/>
<dbReference type="Gene3D" id="3.40.50.1820">
    <property type="entry name" value="alpha/beta hydrolase"/>
    <property type="match status" value="1"/>
</dbReference>
<evidence type="ECO:0000313" key="4">
    <source>
        <dbReference type="Proteomes" id="UP001233271"/>
    </source>
</evidence>
<protein>
    <recommendedName>
        <fullName evidence="2">AB hydrolase-1 domain-containing protein</fullName>
    </recommendedName>
</protein>
<dbReference type="Proteomes" id="UP001233271">
    <property type="component" value="Chromosome 1"/>
</dbReference>
<dbReference type="KEGG" id="ccac:CcaHIS019_0102870"/>
<proteinExistence type="predicted"/>
<keyword evidence="1" id="KW-0812">Transmembrane</keyword>
<feature type="transmembrane region" description="Helical" evidence="1">
    <location>
        <begin position="157"/>
        <end position="175"/>
    </location>
</feature>
<dbReference type="SUPFAM" id="SSF53474">
    <property type="entry name" value="alpha/beta-Hydrolases"/>
    <property type="match status" value="1"/>
</dbReference>
<dbReference type="RefSeq" id="XP_060452835.1">
    <property type="nucleotide sequence ID" value="XM_060598644.1"/>
</dbReference>
<sequence>MTTIIITTGTVTSADGTTIAYERGGRGPPLILISSALSSREDLRGLASLLPFTVVNYDRRGRGHSTDTQPYTIKKEVEDIAALLAIYPSAALFGTSSGAVLALDAASTLNVPVISYEAPIIVDASRPPVPHSLAGDIDKLVESGNPAAAVRLFMKQGLGVGWLVIGLLMAMWPMWRSMVSMAKTAAYDCRICQGVQDCRPLLDRWGFQDKEKVLVVVGENADESILVGNKALAHMIGARLEVVKGAHHASPVMNPKVLVGVITEFLEPTKVDGNAIETAEMNTSMGKTVTEIDLDAVIKAKAKAITVDPVHDQVK</sequence>
<keyword evidence="4" id="KW-1185">Reference proteome</keyword>
<reference evidence="3" key="1">
    <citation type="journal article" date="2023" name="BMC Genomics">
        <title>Chromosome-level genome assemblies of Cutaneotrichosporon spp. (Trichosporonales, Basidiomycota) reveal imbalanced evolution between nucleotide sequences and chromosome synteny.</title>
        <authorList>
            <person name="Kobayashi Y."/>
            <person name="Kayamori A."/>
            <person name="Aoki K."/>
            <person name="Shiwa Y."/>
            <person name="Matsutani M."/>
            <person name="Fujita N."/>
            <person name="Sugita T."/>
            <person name="Iwasaki W."/>
            <person name="Tanaka N."/>
            <person name="Takashima M."/>
        </authorList>
    </citation>
    <scope>NUCLEOTIDE SEQUENCE</scope>
    <source>
        <strain evidence="3">HIS019</strain>
    </source>
</reference>
<dbReference type="Pfam" id="PF12697">
    <property type="entry name" value="Abhydrolase_6"/>
    <property type="match status" value="1"/>
</dbReference>
<gene>
    <name evidence="3" type="ORF">CcaverHIS019_0102870</name>
</gene>
<evidence type="ECO:0000259" key="2">
    <source>
        <dbReference type="Pfam" id="PF12697"/>
    </source>
</evidence>
<evidence type="ECO:0000256" key="1">
    <source>
        <dbReference type="SAM" id="Phobius"/>
    </source>
</evidence>
<dbReference type="EMBL" id="AP028212">
    <property type="protein sequence ID" value="BEI87569.1"/>
    <property type="molecule type" value="Genomic_DNA"/>
</dbReference>
<dbReference type="GeneID" id="85491440"/>
<dbReference type="InterPro" id="IPR000073">
    <property type="entry name" value="AB_hydrolase_1"/>
</dbReference>
<dbReference type="InterPro" id="IPR029058">
    <property type="entry name" value="AB_hydrolase_fold"/>
</dbReference>
<dbReference type="PANTHER" id="PTHR43689">
    <property type="entry name" value="HYDROLASE"/>
    <property type="match status" value="1"/>
</dbReference>
<evidence type="ECO:0000313" key="3">
    <source>
        <dbReference type="EMBL" id="BEI87569.1"/>
    </source>
</evidence>
<keyword evidence="1" id="KW-1133">Transmembrane helix</keyword>
<dbReference type="PANTHER" id="PTHR43689:SF8">
    <property type="entry name" value="ALPHA_BETA-HYDROLASES SUPERFAMILY PROTEIN"/>
    <property type="match status" value="1"/>
</dbReference>
<keyword evidence="1" id="KW-0472">Membrane</keyword>
<feature type="domain" description="AB hydrolase-1" evidence="2">
    <location>
        <begin position="46"/>
        <end position="259"/>
    </location>
</feature>
<accession>A0AA48I114</accession>
<organism evidence="3 4">
    <name type="scientific">Cutaneotrichosporon cavernicola</name>
    <dbReference type="NCBI Taxonomy" id="279322"/>
    <lineage>
        <taxon>Eukaryota</taxon>
        <taxon>Fungi</taxon>
        <taxon>Dikarya</taxon>
        <taxon>Basidiomycota</taxon>
        <taxon>Agaricomycotina</taxon>
        <taxon>Tremellomycetes</taxon>
        <taxon>Trichosporonales</taxon>
        <taxon>Trichosporonaceae</taxon>
        <taxon>Cutaneotrichosporon</taxon>
    </lineage>
</organism>
<name>A0AA48I114_9TREE</name>